<keyword evidence="6 7" id="KW-0472">Membrane</keyword>
<evidence type="ECO:0000313" key="9">
    <source>
        <dbReference type="EMBL" id="UGS36267.1"/>
    </source>
</evidence>
<gene>
    <name evidence="9" type="primary">sugA</name>
    <name evidence="9" type="ORF">DSM104329_02668</name>
</gene>
<dbReference type="PROSITE" id="PS50928">
    <property type="entry name" value="ABC_TM1"/>
    <property type="match status" value="1"/>
</dbReference>
<evidence type="ECO:0000256" key="2">
    <source>
        <dbReference type="ARBA" id="ARBA00022448"/>
    </source>
</evidence>
<evidence type="ECO:0000256" key="4">
    <source>
        <dbReference type="ARBA" id="ARBA00022692"/>
    </source>
</evidence>
<dbReference type="KEGG" id="sbae:DSM104329_02668"/>
<evidence type="ECO:0000256" key="6">
    <source>
        <dbReference type="ARBA" id="ARBA00023136"/>
    </source>
</evidence>
<keyword evidence="10" id="KW-1185">Reference proteome</keyword>
<evidence type="ECO:0000259" key="8">
    <source>
        <dbReference type="PROSITE" id="PS50928"/>
    </source>
</evidence>
<dbReference type="CDD" id="cd06261">
    <property type="entry name" value="TM_PBP2"/>
    <property type="match status" value="1"/>
</dbReference>
<dbReference type="PANTHER" id="PTHR43005:SF2">
    <property type="entry name" value="INTEGRAL MEMBRANE SUGAR TRANSPORT PROTEIN"/>
    <property type="match status" value="1"/>
</dbReference>
<evidence type="ECO:0000256" key="3">
    <source>
        <dbReference type="ARBA" id="ARBA00022475"/>
    </source>
</evidence>
<feature type="transmembrane region" description="Helical" evidence="7">
    <location>
        <begin position="135"/>
        <end position="156"/>
    </location>
</feature>
<feature type="transmembrane region" description="Helical" evidence="7">
    <location>
        <begin position="38"/>
        <end position="58"/>
    </location>
</feature>
<evidence type="ECO:0000256" key="7">
    <source>
        <dbReference type="RuleBase" id="RU363032"/>
    </source>
</evidence>
<comment type="similarity">
    <text evidence="7">Belongs to the binding-protein-dependent transport system permease family.</text>
</comment>
<dbReference type="Proteomes" id="UP001162834">
    <property type="component" value="Chromosome"/>
</dbReference>
<evidence type="ECO:0000256" key="5">
    <source>
        <dbReference type="ARBA" id="ARBA00022989"/>
    </source>
</evidence>
<dbReference type="GO" id="GO:0005886">
    <property type="term" value="C:plasma membrane"/>
    <property type="evidence" value="ECO:0007669"/>
    <property type="project" value="UniProtKB-SubCell"/>
</dbReference>
<feature type="transmembrane region" description="Helical" evidence="7">
    <location>
        <begin position="288"/>
        <end position="310"/>
    </location>
</feature>
<protein>
    <submittedName>
        <fullName evidence="9">Trehalose transport system permease protein SugA</fullName>
    </submittedName>
</protein>
<keyword evidence="2 7" id="KW-0813">Transport</keyword>
<feature type="transmembrane region" description="Helical" evidence="7">
    <location>
        <begin position="98"/>
        <end position="123"/>
    </location>
</feature>
<dbReference type="AlphaFoldDB" id="A0A9E7C167"/>
<evidence type="ECO:0000256" key="1">
    <source>
        <dbReference type="ARBA" id="ARBA00004651"/>
    </source>
</evidence>
<dbReference type="InterPro" id="IPR035906">
    <property type="entry name" value="MetI-like_sf"/>
</dbReference>
<dbReference type="Pfam" id="PF00528">
    <property type="entry name" value="BPD_transp_1"/>
    <property type="match status" value="1"/>
</dbReference>
<keyword evidence="4 7" id="KW-0812">Transmembrane</keyword>
<name>A0A9E7C167_9ACTN</name>
<dbReference type="EMBL" id="CP087164">
    <property type="protein sequence ID" value="UGS36267.1"/>
    <property type="molecule type" value="Genomic_DNA"/>
</dbReference>
<dbReference type="SUPFAM" id="SSF161098">
    <property type="entry name" value="MetI-like"/>
    <property type="match status" value="1"/>
</dbReference>
<dbReference type="PANTHER" id="PTHR43005">
    <property type="entry name" value="BLR7065 PROTEIN"/>
    <property type="match status" value="1"/>
</dbReference>
<feature type="transmembrane region" description="Helical" evidence="7">
    <location>
        <begin position="184"/>
        <end position="209"/>
    </location>
</feature>
<dbReference type="RefSeq" id="WP_326924497.1">
    <property type="nucleotide sequence ID" value="NZ_CP087164.1"/>
</dbReference>
<comment type="subcellular location">
    <subcellularLocation>
        <location evidence="1 7">Cell membrane</location>
        <topology evidence="1 7">Multi-pass membrane protein</topology>
    </subcellularLocation>
</comment>
<accession>A0A9E7C167</accession>
<evidence type="ECO:0000313" key="10">
    <source>
        <dbReference type="Proteomes" id="UP001162834"/>
    </source>
</evidence>
<dbReference type="GO" id="GO:0055085">
    <property type="term" value="P:transmembrane transport"/>
    <property type="evidence" value="ECO:0007669"/>
    <property type="project" value="InterPro"/>
</dbReference>
<keyword evidence="5 7" id="KW-1133">Transmembrane helix</keyword>
<dbReference type="InterPro" id="IPR000515">
    <property type="entry name" value="MetI-like"/>
</dbReference>
<keyword evidence="3" id="KW-1003">Cell membrane</keyword>
<proteinExistence type="inferred from homology"/>
<sequence length="321" mass="35182">MSTNVPTQTGAIAEAPQRGLGRRGRKPISDRAKAERKLGWMLCAPAVVVMIAVTAYPIGYSFYLSLLRADLRFPDQREFIGLDNYVTVLTSSLWWSDFAHTMIIMVISVSIELVLGMLLALIMHRALFGRGLVRTVSLIPYGIVTVVAAYAFLLAFSTPSGGFIPHWLGIEHDLVDQGHPVTSFLVVILAEVWKTTPFMALLLLAGLALVPDELLEAARVDGATAWQRFWRITVPLMKPAILVALLFRTLDAFRIFDSAYIIGQNGTNPKIETVSILGYNQLLNRLNLGLGSAVSVLIFICVMIIALIFIKGLGTSRPGEG</sequence>
<reference evidence="9" key="1">
    <citation type="journal article" date="2022" name="Int. J. Syst. Evol. Microbiol.">
        <title>Pseudomonas aegrilactucae sp. nov. and Pseudomonas morbosilactucae sp. nov., pathogens causing bacterial rot of lettuce in Japan.</title>
        <authorList>
            <person name="Sawada H."/>
            <person name="Fujikawa T."/>
            <person name="Satou M."/>
        </authorList>
    </citation>
    <scope>NUCLEOTIDE SEQUENCE</scope>
    <source>
        <strain evidence="9">0166_1</strain>
    </source>
</reference>
<feature type="domain" description="ABC transmembrane type-1" evidence="8">
    <location>
        <begin position="98"/>
        <end position="309"/>
    </location>
</feature>
<dbReference type="Gene3D" id="1.10.3720.10">
    <property type="entry name" value="MetI-like"/>
    <property type="match status" value="1"/>
</dbReference>
<organism evidence="9 10">
    <name type="scientific">Capillimicrobium parvum</name>
    <dbReference type="NCBI Taxonomy" id="2884022"/>
    <lineage>
        <taxon>Bacteria</taxon>
        <taxon>Bacillati</taxon>
        <taxon>Actinomycetota</taxon>
        <taxon>Thermoleophilia</taxon>
        <taxon>Solirubrobacterales</taxon>
        <taxon>Capillimicrobiaceae</taxon>
        <taxon>Capillimicrobium</taxon>
    </lineage>
</organism>